<protein>
    <submittedName>
        <fullName evidence="1">Uncharacterized protein</fullName>
    </submittedName>
</protein>
<proteinExistence type="predicted"/>
<sequence>MKKAVIQDAEDTLEFVDQTTTLKNSTPSNFSDQFVITKKFNLVKEMRVESRVGFEEIDYSNHRIYMTPELIIDFKKIAVKYPYVFERMTVAFDLTGSLVDIYHNKLDLDQPVVLVTYSDFEHQDPGEWSTITIGTVRSQVNEDFIEGKYSLRYKYFAYNQRLVFNVMLESKAFNNGNKNLVTAGKGTNRLVLKCVNIYCGSYK</sequence>
<reference evidence="1 2" key="1">
    <citation type="submission" date="2017-11" db="EMBL/GenBank/DDBJ databases">
        <title>Complete genome sequence of Spiroplasma clarkii CN-5 (DSM 19994).</title>
        <authorList>
            <person name="Tsai Y.-M."/>
            <person name="Chang A."/>
            <person name="Lo W.-S."/>
            <person name="Kuo C.-H."/>
        </authorList>
    </citation>
    <scope>NUCLEOTIDE SEQUENCE [LARGE SCALE GENOMIC DNA]</scope>
    <source>
        <strain evidence="1 2">CN-5</strain>
    </source>
</reference>
<keyword evidence="2" id="KW-1185">Reference proteome</keyword>
<accession>A0A2K8KNK6</accession>
<dbReference type="RefSeq" id="WP_100254894.1">
    <property type="nucleotide sequence ID" value="NZ_CP024870.1"/>
</dbReference>
<evidence type="ECO:0000313" key="1">
    <source>
        <dbReference type="EMBL" id="ATX71354.1"/>
    </source>
</evidence>
<dbReference type="EMBL" id="CP024870">
    <property type="protein sequence ID" value="ATX71354.1"/>
    <property type="molecule type" value="Genomic_DNA"/>
</dbReference>
<gene>
    <name evidence="1" type="ORF">SCLAR_v1c10540</name>
</gene>
<evidence type="ECO:0000313" key="2">
    <source>
        <dbReference type="Proteomes" id="UP000231179"/>
    </source>
</evidence>
<organism evidence="1 2">
    <name type="scientific">Spiroplasma clarkii</name>
    <dbReference type="NCBI Taxonomy" id="2139"/>
    <lineage>
        <taxon>Bacteria</taxon>
        <taxon>Bacillati</taxon>
        <taxon>Mycoplasmatota</taxon>
        <taxon>Mollicutes</taxon>
        <taxon>Entomoplasmatales</taxon>
        <taxon>Spiroplasmataceae</taxon>
        <taxon>Spiroplasma</taxon>
    </lineage>
</organism>
<name>A0A2K8KNK6_9MOLU</name>
<dbReference type="AlphaFoldDB" id="A0A2K8KNK6"/>
<dbReference type="Proteomes" id="UP000231179">
    <property type="component" value="Chromosome"/>
</dbReference>